<dbReference type="EMBL" id="KF900643">
    <property type="protein sequence ID" value="AIF02215.1"/>
    <property type="molecule type" value="Genomic_DNA"/>
</dbReference>
<dbReference type="AlphaFoldDB" id="A0A075GG56"/>
<accession>A0A075GG56</accession>
<name>A0A075GG56_9EURY</name>
<keyword evidence="1" id="KW-0802">TPR repeat</keyword>
<reference evidence="2" key="1">
    <citation type="journal article" date="2014" name="Genome Biol. Evol.">
        <title>Pangenome evidence for extensive interdomain horizontal transfer affecting lineage core and shell genes in uncultured planktonic thaumarchaeota and euryarchaeota.</title>
        <authorList>
            <person name="Deschamps P."/>
            <person name="Zivanovic Y."/>
            <person name="Moreira D."/>
            <person name="Rodriguez-Valera F."/>
            <person name="Lopez-Garcia P."/>
        </authorList>
    </citation>
    <scope>NUCLEOTIDE SEQUENCE</scope>
</reference>
<proteinExistence type="predicted"/>
<evidence type="ECO:0000313" key="2">
    <source>
        <dbReference type="EMBL" id="AIF02215.1"/>
    </source>
</evidence>
<sequence>MEDPVKVVEQYRRYVSDGRLEIAEVMAQELSEMLLAKKGRDLQLQSTLVDALRDLASIYELRQKWKLSLIASGRLKGERRLLAKQLVKAEMRDEARALRGSMRASDEVQRGRVLLELGKLRAALSAFRSAAKGAPNNIEAVVRQLEAHERVKGHLRRARKPARRLDAVLDRVGPVNRREGGFVLCPEGEAPHPVELLVTDLKRWLDPALQLPASEAVALKGRADELIRQMEAINSGEQAADAALAAAVDKLEPVVDYHTYSAGGA</sequence>
<organism evidence="2">
    <name type="scientific">uncultured marine group II/III euryarchaeote KM3_155_E06</name>
    <dbReference type="NCBI Taxonomy" id="1457897"/>
    <lineage>
        <taxon>Archaea</taxon>
        <taxon>Methanobacteriati</taxon>
        <taxon>Methanobacteriota</taxon>
        <taxon>environmental samples</taxon>
    </lineage>
</organism>
<dbReference type="InterPro" id="IPR019734">
    <property type="entry name" value="TPR_rpt"/>
</dbReference>
<dbReference type="PROSITE" id="PS50005">
    <property type="entry name" value="TPR"/>
    <property type="match status" value="1"/>
</dbReference>
<protein>
    <submittedName>
        <fullName evidence="2">Uncharacterized protein</fullName>
    </submittedName>
</protein>
<feature type="repeat" description="TPR" evidence="1">
    <location>
        <begin position="104"/>
        <end position="137"/>
    </location>
</feature>
<evidence type="ECO:0000256" key="1">
    <source>
        <dbReference type="PROSITE-ProRule" id="PRU00339"/>
    </source>
</evidence>